<dbReference type="EMBL" id="CAJNJA010005265">
    <property type="protein sequence ID" value="CAE7187027.1"/>
    <property type="molecule type" value="Genomic_DNA"/>
</dbReference>
<keyword evidence="3" id="KW-1185">Reference proteome</keyword>
<accession>A0A812J050</accession>
<reference evidence="2" key="1">
    <citation type="submission" date="2021-02" db="EMBL/GenBank/DDBJ databases">
        <authorList>
            <person name="Dougan E. K."/>
            <person name="Rhodes N."/>
            <person name="Thang M."/>
            <person name="Chan C."/>
        </authorList>
    </citation>
    <scope>NUCLEOTIDE SEQUENCE</scope>
</reference>
<sequence>MDISSFQRRTTWQARELHERVAPDRWCVTLSDLKFLKSSVESSIDSGAIKPPADGSDVFSSEDRLYGPSIYTVTEQHIKPVTALAGKMSWALMRNPNGLDCDLFISHAWQEGIFEFMSKVVHSWPRFMRHAWCCMLANPQHLDIAAMLQSPRHSPFAIALQASKVVLAVPNRHCSIYTRLWCAYEAYLAEEQDKIILIARASNRYNICQSMVKMASAAMVGVLLGWVVNFGHATVTFNLVFLCIATAAAAWSM</sequence>
<dbReference type="AlphaFoldDB" id="A0A812J050"/>
<evidence type="ECO:0000256" key="1">
    <source>
        <dbReference type="SAM" id="Phobius"/>
    </source>
</evidence>
<evidence type="ECO:0000313" key="3">
    <source>
        <dbReference type="Proteomes" id="UP000601435"/>
    </source>
</evidence>
<dbReference type="Proteomes" id="UP000601435">
    <property type="component" value="Unassembled WGS sequence"/>
</dbReference>
<keyword evidence="1" id="KW-1133">Transmembrane helix</keyword>
<proteinExistence type="predicted"/>
<evidence type="ECO:0000313" key="2">
    <source>
        <dbReference type="EMBL" id="CAE7187027.1"/>
    </source>
</evidence>
<comment type="caution">
    <text evidence="2">The sequence shown here is derived from an EMBL/GenBank/DDBJ whole genome shotgun (WGS) entry which is preliminary data.</text>
</comment>
<feature type="transmembrane region" description="Helical" evidence="1">
    <location>
        <begin position="234"/>
        <end position="251"/>
    </location>
</feature>
<dbReference type="OrthoDB" id="415695at2759"/>
<gene>
    <name evidence="2" type="ORF">SNEC2469_LOCUS949</name>
</gene>
<keyword evidence="1" id="KW-0472">Membrane</keyword>
<protein>
    <submittedName>
        <fullName evidence="2">Uncharacterized protein</fullName>
    </submittedName>
</protein>
<feature type="non-terminal residue" evidence="2">
    <location>
        <position position="1"/>
    </location>
</feature>
<keyword evidence="1" id="KW-0812">Transmembrane</keyword>
<name>A0A812J050_9DINO</name>
<organism evidence="2 3">
    <name type="scientific">Symbiodinium necroappetens</name>
    <dbReference type="NCBI Taxonomy" id="1628268"/>
    <lineage>
        <taxon>Eukaryota</taxon>
        <taxon>Sar</taxon>
        <taxon>Alveolata</taxon>
        <taxon>Dinophyceae</taxon>
        <taxon>Suessiales</taxon>
        <taxon>Symbiodiniaceae</taxon>
        <taxon>Symbiodinium</taxon>
    </lineage>
</organism>